<gene>
    <name evidence="1" type="ORF">HCX62_10490</name>
</gene>
<dbReference type="EMBL" id="JAATOD010000003">
    <property type="protein sequence ID" value="MBC2330459.1"/>
    <property type="molecule type" value="Genomic_DNA"/>
</dbReference>
<dbReference type="RefSeq" id="WP_185639015.1">
    <property type="nucleotide sequence ID" value="NZ_JAATOD010000003.1"/>
</dbReference>
<organism evidence="1 2">
    <name type="scientific">Listeria swaminathanii</name>
    <dbReference type="NCBI Taxonomy" id="2713501"/>
    <lineage>
        <taxon>Bacteria</taxon>
        <taxon>Bacillati</taxon>
        <taxon>Bacillota</taxon>
        <taxon>Bacilli</taxon>
        <taxon>Bacillales</taxon>
        <taxon>Listeriaceae</taxon>
        <taxon>Listeria</taxon>
    </lineage>
</organism>
<accession>A0A7X1A2D8</accession>
<dbReference type="Proteomes" id="UP000572016">
    <property type="component" value="Unassembled WGS sequence"/>
</dbReference>
<protein>
    <submittedName>
        <fullName evidence="1">Uncharacterized protein</fullName>
    </submittedName>
</protein>
<evidence type="ECO:0000313" key="2">
    <source>
        <dbReference type="Proteomes" id="UP000572016"/>
    </source>
</evidence>
<name>A0A7X1A2D8_9LIST</name>
<comment type="caution">
    <text evidence="1">The sequence shown here is derived from an EMBL/GenBank/DDBJ whole genome shotgun (WGS) entry which is preliminary data.</text>
</comment>
<dbReference type="AlphaFoldDB" id="A0A7X1A2D8"/>
<sequence length="130" mass="14774">MDEQMKKQQKSIYESKKRRLNAKSSTCGSCIADLKKAHTNLEAKIRDWETHKSKVYTGITGEIFVQNVFEGVVARELSKEFPESVKVMDDNITKAKEICNEVNQQIQSLQSLQSIINVDINSINNKIANL</sequence>
<reference evidence="1 2" key="1">
    <citation type="submission" date="2020-03" db="EMBL/GenBank/DDBJ databases">
        <title>Soil Listeria distribution.</title>
        <authorList>
            <person name="Liao J."/>
            <person name="Wiedmann M."/>
        </authorList>
    </citation>
    <scope>NUCLEOTIDE SEQUENCE [LARGE SCALE GENOMIC DNA]</scope>
    <source>
        <strain evidence="1 2">FSL L7-0020</strain>
    </source>
</reference>
<evidence type="ECO:0000313" key="1">
    <source>
        <dbReference type="EMBL" id="MBC2330459.1"/>
    </source>
</evidence>
<proteinExistence type="predicted"/>